<evidence type="ECO:0000313" key="4">
    <source>
        <dbReference type="EMBL" id="MFC6884558.1"/>
    </source>
</evidence>
<evidence type="ECO:0000256" key="1">
    <source>
        <dbReference type="SAM" id="MobiDB-lite"/>
    </source>
</evidence>
<protein>
    <submittedName>
        <fullName evidence="4">SAF domain-containing protein</fullName>
    </submittedName>
</protein>
<dbReference type="EMBL" id="JBHSXS010000028">
    <property type="protein sequence ID" value="MFC6884558.1"/>
    <property type="molecule type" value="Genomic_DNA"/>
</dbReference>
<keyword evidence="2" id="KW-0732">Signal</keyword>
<evidence type="ECO:0000313" key="5">
    <source>
        <dbReference type="Proteomes" id="UP001596380"/>
    </source>
</evidence>
<feature type="region of interest" description="Disordered" evidence="1">
    <location>
        <begin position="132"/>
        <end position="233"/>
    </location>
</feature>
<sequence>MNARLAHLRRPLAALAAASAAALALTVLRPGPPPSVRVLAAARDLAGGTRLGAGDVRTVHLPPASVPSGSLHSRVAGRVLAAPMRRGEPLTDARLVGGDLLRGYAPGTVATPVRIADAGAVRLLHPGDRIDVLAPATTTPPEQDPTPPDRETTKTSTPRALPPPAQSTPPTLATSPPSEEQAASTAASPIHTRPRAPRSTRLTAHAKPIQHTPTTSTPPPPRSQLLRAAQTPTGVRSWARVIVSDVTVVAVPRKAVDSTEEGALVVLATDRGQAAALAGAGSALAVTITGHW</sequence>
<dbReference type="RefSeq" id="WP_378063833.1">
    <property type="nucleotide sequence ID" value="NZ_JBHSXS010000028.1"/>
</dbReference>
<feature type="chain" id="PRO_5047382910" evidence="2">
    <location>
        <begin position="25"/>
        <end position="292"/>
    </location>
</feature>
<evidence type="ECO:0000256" key="2">
    <source>
        <dbReference type="SAM" id="SignalP"/>
    </source>
</evidence>
<accession>A0ABW2CVC1</accession>
<dbReference type="CDD" id="cd11614">
    <property type="entry name" value="SAF_CpaB_FlgA_like"/>
    <property type="match status" value="1"/>
</dbReference>
<feature type="domain" description="SAF" evidence="3">
    <location>
        <begin position="36"/>
        <end position="96"/>
    </location>
</feature>
<gene>
    <name evidence="4" type="ORF">ACFQKB_32695</name>
</gene>
<dbReference type="Pfam" id="PF08666">
    <property type="entry name" value="SAF"/>
    <property type="match status" value="1"/>
</dbReference>
<comment type="caution">
    <text evidence="4">The sequence shown here is derived from an EMBL/GenBank/DDBJ whole genome shotgun (WGS) entry which is preliminary data.</text>
</comment>
<reference evidence="5" key="1">
    <citation type="journal article" date="2019" name="Int. J. Syst. Evol. Microbiol.">
        <title>The Global Catalogue of Microorganisms (GCM) 10K type strain sequencing project: providing services to taxonomists for standard genome sequencing and annotation.</title>
        <authorList>
            <consortium name="The Broad Institute Genomics Platform"/>
            <consortium name="The Broad Institute Genome Sequencing Center for Infectious Disease"/>
            <person name="Wu L."/>
            <person name="Ma J."/>
        </authorList>
    </citation>
    <scope>NUCLEOTIDE SEQUENCE [LARGE SCALE GENOMIC DNA]</scope>
    <source>
        <strain evidence="5">JCM 3369</strain>
    </source>
</reference>
<evidence type="ECO:0000259" key="3">
    <source>
        <dbReference type="SMART" id="SM00858"/>
    </source>
</evidence>
<name>A0ABW2CVC1_9ACTN</name>
<feature type="compositionally biased region" description="Low complexity" evidence="1">
    <location>
        <begin position="168"/>
        <end position="178"/>
    </location>
</feature>
<proteinExistence type="predicted"/>
<dbReference type="Proteomes" id="UP001596380">
    <property type="component" value="Unassembled WGS sequence"/>
</dbReference>
<dbReference type="SMART" id="SM00858">
    <property type="entry name" value="SAF"/>
    <property type="match status" value="1"/>
</dbReference>
<dbReference type="InterPro" id="IPR013974">
    <property type="entry name" value="SAF"/>
</dbReference>
<keyword evidence="5" id="KW-1185">Reference proteome</keyword>
<organism evidence="4 5">
    <name type="scientific">Actinomadura yumaensis</name>
    <dbReference type="NCBI Taxonomy" id="111807"/>
    <lineage>
        <taxon>Bacteria</taxon>
        <taxon>Bacillati</taxon>
        <taxon>Actinomycetota</taxon>
        <taxon>Actinomycetes</taxon>
        <taxon>Streptosporangiales</taxon>
        <taxon>Thermomonosporaceae</taxon>
        <taxon>Actinomadura</taxon>
    </lineage>
</organism>
<feature type="signal peptide" evidence="2">
    <location>
        <begin position="1"/>
        <end position="24"/>
    </location>
</feature>